<protein>
    <submittedName>
        <fullName evidence="1">Uncharacterized protein</fullName>
    </submittedName>
</protein>
<sequence>MKEEINLIIATNWKPNRKEFLTALGISIGGLGEQFFGAVYDSLFVASIEVRDEFKRYYSVEYASLSDYMEIRYGKTLSEKDSEADQVFLVTWLPQIIDTMYEENQLSTVLECIKSLEGVKNEGQV</sequence>
<proteinExistence type="predicted"/>
<accession>A0AAW3ISI8</accession>
<organism evidence="1 2">
    <name type="scientific">Vibrio parahaemolyticus</name>
    <dbReference type="NCBI Taxonomy" id="670"/>
    <lineage>
        <taxon>Bacteria</taxon>
        <taxon>Pseudomonadati</taxon>
        <taxon>Pseudomonadota</taxon>
        <taxon>Gammaproteobacteria</taxon>
        <taxon>Vibrionales</taxon>
        <taxon>Vibrionaceae</taxon>
        <taxon>Vibrio</taxon>
    </lineage>
</organism>
<name>A0AAW3ISI8_VIBPH</name>
<dbReference type="RefSeq" id="WP_053319849.1">
    <property type="nucleotide sequence ID" value="NZ_JANFUC010000043.1"/>
</dbReference>
<dbReference type="AlphaFoldDB" id="A0AAW3ISI8"/>
<gene>
    <name evidence="1" type="ORF">ACX05_18385</name>
</gene>
<dbReference type="EMBL" id="LIRS01000094">
    <property type="protein sequence ID" value="KOY28489.1"/>
    <property type="molecule type" value="Genomic_DNA"/>
</dbReference>
<evidence type="ECO:0000313" key="2">
    <source>
        <dbReference type="Proteomes" id="UP000037697"/>
    </source>
</evidence>
<dbReference type="Proteomes" id="UP000037697">
    <property type="component" value="Unassembled WGS sequence"/>
</dbReference>
<reference evidence="1 2" key="1">
    <citation type="submission" date="2015-07" db="EMBL/GenBank/DDBJ databases">
        <title>Foodborne Vibrio parahaemolyticus Isolates.</title>
        <authorList>
            <person name="Ronholm J."/>
            <person name="Petronella N."/>
            <person name="Kenwell R."/>
            <person name="Banerjee S."/>
        </authorList>
    </citation>
    <scope>NUCLEOTIDE SEQUENCE [LARGE SCALE GENOMIC DNA]</scope>
    <source>
        <strain evidence="1 2">HS-06-05</strain>
    </source>
</reference>
<comment type="caution">
    <text evidence="1">The sequence shown here is derived from an EMBL/GenBank/DDBJ whole genome shotgun (WGS) entry which is preliminary data.</text>
</comment>
<evidence type="ECO:0000313" key="1">
    <source>
        <dbReference type="EMBL" id="KOY28489.1"/>
    </source>
</evidence>